<proteinExistence type="predicted"/>
<name>A0A2P4ZCI2_9HYPO</name>
<keyword evidence="2" id="KW-1185">Reference proteome</keyword>
<gene>
    <name evidence="1" type="ORF">TGAM01_v209079</name>
</gene>
<organism evidence="1 2">
    <name type="scientific">Trichoderma gamsii</name>
    <dbReference type="NCBI Taxonomy" id="398673"/>
    <lineage>
        <taxon>Eukaryota</taxon>
        <taxon>Fungi</taxon>
        <taxon>Dikarya</taxon>
        <taxon>Ascomycota</taxon>
        <taxon>Pezizomycotina</taxon>
        <taxon>Sordariomycetes</taxon>
        <taxon>Hypocreomycetidae</taxon>
        <taxon>Hypocreales</taxon>
        <taxon>Hypocreaceae</taxon>
        <taxon>Trichoderma</taxon>
    </lineage>
</organism>
<comment type="caution">
    <text evidence="1">The sequence shown here is derived from an EMBL/GenBank/DDBJ whole genome shotgun (WGS) entry which is preliminary data.</text>
</comment>
<dbReference type="RefSeq" id="XP_018664808.1">
    <property type="nucleotide sequence ID" value="XM_018801983.1"/>
</dbReference>
<evidence type="ECO:0000313" key="1">
    <source>
        <dbReference type="EMBL" id="PON22009.1"/>
    </source>
</evidence>
<dbReference type="Proteomes" id="UP000054821">
    <property type="component" value="Unassembled WGS sequence"/>
</dbReference>
<reference evidence="1 2" key="1">
    <citation type="journal article" date="2016" name="Genome Announc.">
        <title>Draft Whole-Genome Sequence of Trichoderma gamsii T6085, a Promising Biocontrol Agent of Fusarium Head Blight on Wheat.</title>
        <authorList>
            <person name="Baroncelli R."/>
            <person name="Zapparata A."/>
            <person name="Piaggeschi G."/>
            <person name="Sarrocco S."/>
            <person name="Vannacci G."/>
        </authorList>
    </citation>
    <scope>NUCLEOTIDE SEQUENCE [LARGE SCALE GENOMIC DNA]</scope>
    <source>
        <strain evidence="1 2">T6085</strain>
    </source>
</reference>
<protein>
    <submittedName>
        <fullName evidence="1">Uncharacterized protein</fullName>
    </submittedName>
</protein>
<dbReference type="EMBL" id="JPDN02000042">
    <property type="protein sequence ID" value="PON22009.1"/>
    <property type="molecule type" value="Genomic_DNA"/>
</dbReference>
<dbReference type="GeneID" id="29982066"/>
<evidence type="ECO:0000313" key="2">
    <source>
        <dbReference type="Proteomes" id="UP000054821"/>
    </source>
</evidence>
<dbReference type="AlphaFoldDB" id="A0A2P4ZCI2"/>
<sequence length="301" mass="34337">MQRLNKDDNLIQSPFGMDKDSAEWDDLVVGHELDWLAVEASETPKEDISNKQISMGGTSKEIRQKSYIWHITGQHEDATAGKDEASENLLFRNRIRLSPLTGHYPNNEMEPEDCQSWQGERVKFRLKAKGLGAAISHAVETLFPDSTIKEPIYLKVKVMVKNIMSPILAPEEVDPSQLEEAALDQSLETISIKMMPPNGLDHVNWRTDSSQLEAALGLWYWSMTSKKETHDEIVSSLILKRNKKMFKIISASSGDQEWDKSIEADMNLWQGSSHLKYDKLSLRVNKRNKYSLADFWFPIGD</sequence>
<dbReference type="STRING" id="398673.A0A2P4ZCI2"/>
<accession>A0A2P4ZCI2</accession>